<dbReference type="InterPro" id="IPR031107">
    <property type="entry name" value="Small_HSP"/>
</dbReference>
<proteinExistence type="inferred from homology"/>
<dbReference type="PROSITE" id="PS01031">
    <property type="entry name" value="SHSP"/>
    <property type="match status" value="1"/>
</dbReference>
<comment type="similarity">
    <text evidence="1 2">Belongs to the small heat shock protein (HSP20) family.</text>
</comment>
<dbReference type="InterPro" id="IPR002068">
    <property type="entry name" value="A-crystallin/Hsp20_dom"/>
</dbReference>
<dbReference type="Pfam" id="PF00011">
    <property type="entry name" value="HSP20"/>
    <property type="match status" value="1"/>
</dbReference>
<organism evidence="4 5">
    <name type="scientific">Paenalcaligenes hermetiae</name>
    <dbReference type="NCBI Taxonomy" id="1157987"/>
    <lineage>
        <taxon>Bacteria</taxon>
        <taxon>Pseudomonadati</taxon>
        <taxon>Pseudomonadota</taxon>
        <taxon>Betaproteobacteria</taxon>
        <taxon>Burkholderiales</taxon>
        <taxon>Alcaligenaceae</taxon>
        <taxon>Paenalcaligenes</taxon>
    </lineage>
</organism>
<dbReference type="EMBL" id="BAABKD010000009">
    <property type="protein sequence ID" value="GAA5090317.1"/>
    <property type="molecule type" value="Genomic_DNA"/>
</dbReference>
<dbReference type="SUPFAM" id="SSF49764">
    <property type="entry name" value="HSP20-like chaperones"/>
    <property type="match status" value="1"/>
</dbReference>
<evidence type="ECO:0000256" key="1">
    <source>
        <dbReference type="PROSITE-ProRule" id="PRU00285"/>
    </source>
</evidence>
<dbReference type="RefSeq" id="WP_260650240.1">
    <property type="nucleotide sequence ID" value="NZ_BAABKD010000009.1"/>
</dbReference>
<dbReference type="PANTHER" id="PTHR11527">
    <property type="entry name" value="HEAT-SHOCK PROTEIN 20 FAMILY MEMBER"/>
    <property type="match status" value="1"/>
</dbReference>
<accession>A0ABP9M369</accession>
<dbReference type="Gene3D" id="2.60.40.790">
    <property type="match status" value="1"/>
</dbReference>
<evidence type="ECO:0000313" key="4">
    <source>
        <dbReference type="EMBL" id="GAA5090317.1"/>
    </source>
</evidence>
<name>A0ABP9M369_9BURK</name>
<dbReference type="InterPro" id="IPR008978">
    <property type="entry name" value="HSP20-like_chaperone"/>
</dbReference>
<dbReference type="CDD" id="cd06464">
    <property type="entry name" value="ACD_sHsps-like"/>
    <property type="match status" value="1"/>
</dbReference>
<evidence type="ECO:0000313" key="5">
    <source>
        <dbReference type="Proteomes" id="UP001500227"/>
    </source>
</evidence>
<evidence type="ECO:0000259" key="3">
    <source>
        <dbReference type="PROSITE" id="PS01031"/>
    </source>
</evidence>
<sequence>MTNFPIRSRFMSDIFNDLTDGFFIKPLQGEPLPNRIAVDITENEKAFEIQAELPGVKKEDIHVDLHGATVNIKAEIKQEKKSEDNRVLRTERYVGSVARRFELPVEIDVDQASADYQDGVLTLSLPKKDTLQGARKLQIK</sequence>
<protein>
    <submittedName>
        <fullName evidence="4">Hsp20/alpha crystallin family protein</fullName>
    </submittedName>
</protein>
<evidence type="ECO:0000256" key="2">
    <source>
        <dbReference type="RuleBase" id="RU003616"/>
    </source>
</evidence>
<keyword evidence="5" id="KW-1185">Reference proteome</keyword>
<gene>
    <name evidence="4" type="ORF">GCM10023337_14470</name>
</gene>
<dbReference type="Proteomes" id="UP001500227">
    <property type="component" value="Unassembled WGS sequence"/>
</dbReference>
<reference evidence="5" key="1">
    <citation type="journal article" date="2019" name="Int. J. Syst. Evol. Microbiol.">
        <title>The Global Catalogue of Microorganisms (GCM) 10K type strain sequencing project: providing services to taxonomists for standard genome sequencing and annotation.</title>
        <authorList>
            <consortium name="The Broad Institute Genomics Platform"/>
            <consortium name="The Broad Institute Genome Sequencing Center for Infectious Disease"/>
            <person name="Wu L."/>
            <person name="Ma J."/>
        </authorList>
    </citation>
    <scope>NUCLEOTIDE SEQUENCE [LARGE SCALE GENOMIC DNA]</scope>
    <source>
        <strain evidence="5">JCM 18423</strain>
    </source>
</reference>
<feature type="domain" description="SHSP" evidence="3">
    <location>
        <begin position="29"/>
        <end position="140"/>
    </location>
</feature>
<comment type="caution">
    <text evidence="4">The sequence shown here is derived from an EMBL/GenBank/DDBJ whole genome shotgun (WGS) entry which is preliminary data.</text>
</comment>